<sequence length="72" mass="7392">MGGCSSGRWSGCSCCTVHCGWLAGTGPVCCCCSLSSSSPSSPSSKVRRALEELAGLQISPDGEGGLGRRRRR</sequence>
<evidence type="ECO:0000313" key="2">
    <source>
        <dbReference type="EMBL" id="JAE08516.1"/>
    </source>
</evidence>
<accession>A0A0A9FEF7</accession>
<keyword evidence="1" id="KW-0732">Signal</keyword>
<feature type="signal peptide" evidence="1">
    <location>
        <begin position="1"/>
        <end position="30"/>
    </location>
</feature>
<reference evidence="2" key="2">
    <citation type="journal article" date="2015" name="Data Brief">
        <title>Shoot transcriptome of the giant reed, Arundo donax.</title>
        <authorList>
            <person name="Barrero R.A."/>
            <person name="Guerrero F.D."/>
            <person name="Moolhuijzen P."/>
            <person name="Goolsby J.A."/>
            <person name="Tidwell J."/>
            <person name="Bellgard S.E."/>
            <person name="Bellgard M.I."/>
        </authorList>
    </citation>
    <scope>NUCLEOTIDE SEQUENCE</scope>
    <source>
        <tissue evidence="2">Shoot tissue taken approximately 20 cm above the soil surface</tissue>
    </source>
</reference>
<organism evidence="2">
    <name type="scientific">Arundo donax</name>
    <name type="common">Giant reed</name>
    <name type="synonym">Donax arundinaceus</name>
    <dbReference type="NCBI Taxonomy" id="35708"/>
    <lineage>
        <taxon>Eukaryota</taxon>
        <taxon>Viridiplantae</taxon>
        <taxon>Streptophyta</taxon>
        <taxon>Embryophyta</taxon>
        <taxon>Tracheophyta</taxon>
        <taxon>Spermatophyta</taxon>
        <taxon>Magnoliopsida</taxon>
        <taxon>Liliopsida</taxon>
        <taxon>Poales</taxon>
        <taxon>Poaceae</taxon>
        <taxon>PACMAD clade</taxon>
        <taxon>Arundinoideae</taxon>
        <taxon>Arundineae</taxon>
        <taxon>Arundo</taxon>
    </lineage>
</organism>
<dbReference type="EMBL" id="GBRH01189380">
    <property type="protein sequence ID" value="JAE08516.1"/>
    <property type="molecule type" value="Transcribed_RNA"/>
</dbReference>
<feature type="chain" id="PRO_5002047355" description="Secreted protein" evidence="1">
    <location>
        <begin position="31"/>
        <end position="72"/>
    </location>
</feature>
<proteinExistence type="predicted"/>
<name>A0A0A9FEF7_ARUDO</name>
<evidence type="ECO:0008006" key="3">
    <source>
        <dbReference type="Google" id="ProtNLM"/>
    </source>
</evidence>
<dbReference type="AlphaFoldDB" id="A0A0A9FEF7"/>
<protein>
    <recommendedName>
        <fullName evidence="3">Secreted protein</fullName>
    </recommendedName>
</protein>
<evidence type="ECO:0000256" key="1">
    <source>
        <dbReference type="SAM" id="SignalP"/>
    </source>
</evidence>
<reference evidence="2" key="1">
    <citation type="submission" date="2014-09" db="EMBL/GenBank/DDBJ databases">
        <authorList>
            <person name="Magalhaes I.L.F."/>
            <person name="Oliveira U."/>
            <person name="Santos F.R."/>
            <person name="Vidigal T.H.D.A."/>
            <person name="Brescovit A.D."/>
            <person name="Santos A.J."/>
        </authorList>
    </citation>
    <scope>NUCLEOTIDE SEQUENCE</scope>
    <source>
        <tissue evidence="2">Shoot tissue taken approximately 20 cm above the soil surface</tissue>
    </source>
</reference>